<dbReference type="AlphaFoldDB" id="A0A6H5H2C1"/>
<dbReference type="PROSITE" id="PS50878">
    <property type="entry name" value="RT_POL"/>
    <property type="match status" value="1"/>
</dbReference>
<dbReference type="CDD" id="cd15489">
    <property type="entry name" value="PHD_SF"/>
    <property type="match status" value="1"/>
</dbReference>
<dbReference type="PROSITE" id="PS01359">
    <property type="entry name" value="ZF_PHD_1"/>
    <property type="match status" value="1"/>
</dbReference>
<dbReference type="GO" id="GO:0071897">
    <property type="term" value="P:DNA biosynthetic process"/>
    <property type="evidence" value="ECO:0007669"/>
    <property type="project" value="UniProtKB-ARBA"/>
</dbReference>
<evidence type="ECO:0000256" key="1">
    <source>
        <dbReference type="ARBA" id="ARBA00022723"/>
    </source>
</evidence>
<dbReference type="Pfam" id="PF00078">
    <property type="entry name" value="RVT_1"/>
    <property type="match status" value="1"/>
</dbReference>
<protein>
    <recommendedName>
        <fullName evidence="6">Reverse transcriptase domain-containing protein</fullName>
    </recommendedName>
</protein>
<dbReference type="SUPFAM" id="SSF56219">
    <property type="entry name" value="DNase I-like"/>
    <property type="match status" value="1"/>
</dbReference>
<dbReference type="SUPFAM" id="SSF56672">
    <property type="entry name" value="DNA/RNA polymerases"/>
    <property type="match status" value="1"/>
</dbReference>
<evidence type="ECO:0000313" key="7">
    <source>
        <dbReference type="EMBL" id="CAB0010059.1"/>
    </source>
</evidence>
<feature type="coiled-coil region" evidence="4">
    <location>
        <begin position="113"/>
        <end position="152"/>
    </location>
</feature>
<dbReference type="InterPro" id="IPR036691">
    <property type="entry name" value="Endo/exonu/phosph_ase_sf"/>
</dbReference>
<keyword evidence="2" id="KW-0863">Zinc-finger</keyword>
<proteinExistence type="predicted"/>
<dbReference type="Proteomes" id="UP000479000">
    <property type="component" value="Unassembled WGS sequence"/>
</dbReference>
<feature type="region of interest" description="Disordered" evidence="5">
    <location>
        <begin position="284"/>
        <end position="317"/>
    </location>
</feature>
<dbReference type="CDD" id="cd01650">
    <property type="entry name" value="RT_nLTR_like"/>
    <property type="match status" value="1"/>
</dbReference>
<keyword evidence="1" id="KW-0479">Metal-binding</keyword>
<sequence length="1207" mass="133912">MNCFKCQLNLLSEDALPCSSCKRSLHFGCAGQSESNFRKMSKAVRSSWRCVDCRGATRDGSPSGPKDPTSQNDAFLQSIFLKMNEQIAQTIRQELHPFKEEITQKLTAMQTSIDSCSDQYMSLSGELASLREELLSLKSDNLQARVKTLEDKFSAAPPPSGVDEEALFSEIEDRRRRSQNVLFFNVPESSSPNPSIAASEDLSQVNNYMASVFPVDPVLAQRGLRLGKRSEAHIRPLKIVFPNSSAATRVLSTLRSNKSAVFPVSDDKTLRQRDFLNRLRTELTQRKENGEPHLTISSRNSPKKRGPLEPSSGTLTAPADAHHTLSIYYQNVRGLNTKLTVLHHEAPHLTFDVIIFTETWLSNQVATGELRLSNYSVFRTDRSPKNNMHKSGPGGGVLVGVLNKYLSYQWSPIEDTVEHAAVLVPQFRLIVSAIYLPSYQPADVLESYLSQLESISLQYPTFAITIVGDFNLPGVCSETWNGDVCPSSSSAKTRLLFTSVKQFDLKQYNSLPNPSGNVLDLCFSNLDLQLNVADPLLRLDLAHPPFVCTINVPEFRPYHVTQQFEFNFARGDYASMESYLSTVDWSGCTTLPLNLAVDYFYEVIRSAISLFVPRIRPVNHSYPKWFTAELIQMVQQKRRAHSRYKATGNDGDYKLFSDLRKSCGALSRSLYNAYLNDVQSSLLTNVKAFWNYVNYKDGVSSPPTTMTYMGRQSDSLLETANLFAQYFSSVYEQPVLCEPSYPVVDVVSIGLVSVSLGRVQQALASLDPTKGMGPDGVPPILLRNCPSLAIPLHALFNKSLVSGTFPQVWKASFLTPIHKQGSRSAVDHYRPISTLSTIPKTFEKLVLQDTAPLLYPVIAPQQHGFVPGRSTLSNLVAFQEYVLGAFEGGCRQVDCISTDFSKAFDKISHKHIIAVLRAVGLHGAFLSWLGDYLHGRTMQVRLRGVTSASFPASSGVPQGSHIGPLLFLLLINTVVPEISDVQFLLYADDLKIFTKVDDAQDAALLQNSLDKLLAWCGVNSFFLNRSKCFVISFLKTQNPISFPYILDGEALQRKDQARDLGVLFDSRLLFPDHVGMVAGRAMRALGFLKRCTPWYGPRTTRFTSRNSSECNGSSSGTWHTGQEGWMIIILNPCEPGLASPPWKHAGSLPIPCFFGSWSSGSWTAQRFLPKSPSTPHPTPLASPHSSTYRSLPQTTSTTVPSIASLVK</sequence>
<name>A0A6H5H2C1_9HEMI</name>
<dbReference type="InterPro" id="IPR043502">
    <property type="entry name" value="DNA/RNA_pol_sf"/>
</dbReference>
<keyword evidence="3" id="KW-0862">Zinc</keyword>
<feature type="compositionally biased region" description="Polar residues" evidence="5">
    <location>
        <begin position="1183"/>
        <end position="1201"/>
    </location>
</feature>
<dbReference type="GO" id="GO:0061343">
    <property type="term" value="P:cell adhesion involved in heart morphogenesis"/>
    <property type="evidence" value="ECO:0007669"/>
    <property type="project" value="TreeGrafter"/>
</dbReference>
<evidence type="ECO:0000256" key="2">
    <source>
        <dbReference type="ARBA" id="ARBA00022771"/>
    </source>
</evidence>
<evidence type="ECO:0000256" key="4">
    <source>
        <dbReference type="SAM" id="Coils"/>
    </source>
</evidence>
<dbReference type="InterPro" id="IPR000477">
    <property type="entry name" value="RT_dom"/>
</dbReference>
<dbReference type="SMART" id="SM00249">
    <property type="entry name" value="PHD"/>
    <property type="match status" value="1"/>
</dbReference>
<dbReference type="InterPro" id="IPR011011">
    <property type="entry name" value="Znf_FYVE_PHD"/>
</dbReference>
<dbReference type="GO" id="GO:0008270">
    <property type="term" value="F:zinc ion binding"/>
    <property type="evidence" value="ECO:0007669"/>
    <property type="project" value="UniProtKB-KW"/>
</dbReference>
<dbReference type="OrthoDB" id="6629632at2759"/>
<dbReference type="InterPro" id="IPR019786">
    <property type="entry name" value="Zinc_finger_PHD-type_CS"/>
</dbReference>
<keyword evidence="8" id="KW-1185">Reference proteome</keyword>
<reference evidence="7 8" key="1">
    <citation type="submission" date="2020-02" db="EMBL/GenBank/DDBJ databases">
        <authorList>
            <person name="Ferguson B K."/>
        </authorList>
    </citation>
    <scope>NUCLEOTIDE SEQUENCE [LARGE SCALE GENOMIC DNA]</scope>
</reference>
<accession>A0A6H5H2C1</accession>
<feature type="region of interest" description="Disordered" evidence="5">
    <location>
        <begin position="1168"/>
        <end position="1207"/>
    </location>
</feature>
<evidence type="ECO:0000259" key="6">
    <source>
        <dbReference type="PROSITE" id="PS50878"/>
    </source>
</evidence>
<dbReference type="GO" id="GO:0007508">
    <property type="term" value="P:larval heart development"/>
    <property type="evidence" value="ECO:0007669"/>
    <property type="project" value="TreeGrafter"/>
</dbReference>
<evidence type="ECO:0000256" key="5">
    <source>
        <dbReference type="SAM" id="MobiDB-lite"/>
    </source>
</evidence>
<gene>
    <name evidence="7" type="ORF">NTEN_LOCUS15120</name>
</gene>
<evidence type="ECO:0000313" key="8">
    <source>
        <dbReference type="Proteomes" id="UP000479000"/>
    </source>
</evidence>
<dbReference type="PANTHER" id="PTHR33395">
    <property type="entry name" value="TRANSCRIPTASE, PUTATIVE-RELATED-RELATED"/>
    <property type="match status" value="1"/>
</dbReference>
<keyword evidence="4" id="KW-0175">Coiled coil</keyword>
<evidence type="ECO:0000256" key="3">
    <source>
        <dbReference type="ARBA" id="ARBA00022833"/>
    </source>
</evidence>
<dbReference type="PANTHER" id="PTHR33395:SF22">
    <property type="entry name" value="REVERSE TRANSCRIPTASE DOMAIN-CONTAINING PROTEIN"/>
    <property type="match status" value="1"/>
</dbReference>
<organism evidence="7 8">
    <name type="scientific">Nesidiocoris tenuis</name>
    <dbReference type="NCBI Taxonomy" id="355587"/>
    <lineage>
        <taxon>Eukaryota</taxon>
        <taxon>Metazoa</taxon>
        <taxon>Ecdysozoa</taxon>
        <taxon>Arthropoda</taxon>
        <taxon>Hexapoda</taxon>
        <taxon>Insecta</taxon>
        <taxon>Pterygota</taxon>
        <taxon>Neoptera</taxon>
        <taxon>Paraneoptera</taxon>
        <taxon>Hemiptera</taxon>
        <taxon>Heteroptera</taxon>
        <taxon>Panheteroptera</taxon>
        <taxon>Cimicomorpha</taxon>
        <taxon>Miridae</taxon>
        <taxon>Dicyphina</taxon>
        <taxon>Nesidiocoris</taxon>
    </lineage>
</organism>
<dbReference type="Gene3D" id="3.60.10.10">
    <property type="entry name" value="Endonuclease/exonuclease/phosphatase"/>
    <property type="match status" value="1"/>
</dbReference>
<dbReference type="GO" id="GO:0031012">
    <property type="term" value="C:extracellular matrix"/>
    <property type="evidence" value="ECO:0007669"/>
    <property type="project" value="TreeGrafter"/>
</dbReference>
<dbReference type="EMBL" id="CADCXU010022643">
    <property type="protein sequence ID" value="CAB0010059.1"/>
    <property type="molecule type" value="Genomic_DNA"/>
</dbReference>
<dbReference type="InterPro" id="IPR001965">
    <property type="entry name" value="Znf_PHD"/>
</dbReference>
<dbReference type="SUPFAM" id="SSF57903">
    <property type="entry name" value="FYVE/PHD zinc finger"/>
    <property type="match status" value="1"/>
</dbReference>
<feature type="domain" description="Reverse transcriptase" evidence="6">
    <location>
        <begin position="798"/>
        <end position="1064"/>
    </location>
</feature>